<dbReference type="InterPro" id="IPR051917">
    <property type="entry name" value="Transposase-Integrase"/>
</dbReference>
<name>A0A109JVV9_9HYPH</name>
<dbReference type="PANTHER" id="PTHR10948:SF23">
    <property type="entry name" value="TRANSPOSASE INSI FOR INSERTION SEQUENCE ELEMENT IS30A-RELATED"/>
    <property type="match status" value="1"/>
</dbReference>
<comment type="caution">
    <text evidence="3">The sequence shown here is derived from an EMBL/GenBank/DDBJ whole genome shotgun (WGS) entry which is preliminary data.</text>
</comment>
<keyword evidence="1" id="KW-0233">DNA recombination</keyword>
<dbReference type="GO" id="GO:0003676">
    <property type="term" value="F:nucleic acid binding"/>
    <property type="evidence" value="ECO:0007669"/>
    <property type="project" value="InterPro"/>
</dbReference>
<evidence type="ECO:0000313" key="3">
    <source>
        <dbReference type="EMBL" id="KWV55950.1"/>
    </source>
</evidence>
<dbReference type="OrthoDB" id="9803231at2"/>
<sequence>MSRCYTQLALADRRRLHQLVAAKVPINEMARQLGRHRSTIYREIKRNTFHDRELPDYDGYYSTVAHDISKDRRRRLRKLRRHPNLRTEIINQLEARWSPEQIAGRLLLDGRSLVRVCKETIYRFIYSKEDYGLGLYQYLPEARRKRRPLRSRKPRDGVFPASHRISQRPDFIGDRSQFGHWEGDLLIFDRPLGHANVTSLVERKSRYTVLIKNPSRHSGPIMDKIIRGFSPLPAFARQSFTFDRGTEFAGFRALEEGIGARSWFCDPSAPWQKGAVENANKRIRRFMPGATDLAAVSQRDLIQLARHLNDQPRKCLGYKTPAEVFMAHLQDQA</sequence>
<feature type="domain" description="Integrase catalytic" evidence="2">
    <location>
        <begin position="165"/>
        <end position="329"/>
    </location>
</feature>
<dbReference type="InterPro" id="IPR053392">
    <property type="entry name" value="Transposase_IS30-like"/>
</dbReference>
<dbReference type="PANTHER" id="PTHR10948">
    <property type="entry name" value="TRANSPOSASE"/>
    <property type="match status" value="1"/>
</dbReference>
<accession>A0A109JVV9</accession>
<dbReference type="Pfam" id="PF13936">
    <property type="entry name" value="HTH_38"/>
    <property type="match status" value="1"/>
</dbReference>
<dbReference type="GO" id="GO:0004803">
    <property type="term" value="F:transposase activity"/>
    <property type="evidence" value="ECO:0007669"/>
    <property type="project" value="TreeGrafter"/>
</dbReference>
<evidence type="ECO:0000313" key="4">
    <source>
        <dbReference type="Proteomes" id="UP000068164"/>
    </source>
</evidence>
<dbReference type="InterPro" id="IPR036397">
    <property type="entry name" value="RNaseH_sf"/>
</dbReference>
<dbReference type="SUPFAM" id="SSF53098">
    <property type="entry name" value="Ribonuclease H-like"/>
    <property type="match status" value="1"/>
</dbReference>
<dbReference type="GO" id="GO:0032196">
    <property type="term" value="P:transposition"/>
    <property type="evidence" value="ECO:0007669"/>
    <property type="project" value="TreeGrafter"/>
</dbReference>
<dbReference type="GO" id="GO:0006310">
    <property type="term" value="P:DNA recombination"/>
    <property type="evidence" value="ECO:0007669"/>
    <property type="project" value="UniProtKB-KW"/>
</dbReference>
<dbReference type="NCBIfam" id="NF033563">
    <property type="entry name" value="transpos_IS30"/>
    <property type="match status" value="1"/>
</dbReference>
<dbReference type="GO" id="GO:0015074">
    <property type="term" value="P:DNA integration"/>
    <property type="evidence" value="ECO:0007669"/>
    <property type="project" value="InterPro"/>
</dbReference>
<protein>
    <submittedName>
        <fullName evidence="3">Transposase</fullName>
    </submittedName>
</protein>
<dbReference type="InterPro" id="IPR001584">
    <property type="entry name" value="Integrase_cat-core"/>
</dbReference>
<evidence type="ECO:0000256" key="1">
    <source>
        <dbReference type="ARBA" id="ARBA00023172"/>
    </source>
</evidence>
<evidence type="ECO:0000259" key="2">
    <source>
        <dbReference type="PROSITE" id="PS50994"/>
    </source>
</evidence>
<dbReference type="Gene3D" id="3.30.420.10">
    <property type="entry name" value="Ribonuclease H-like superfamily/Ribonuclease H"/>
    <property type="match status" value="1"/>
</dbReference>
<dbReference type="InterPro" id="IPR012337">
    <property type="entry name" value="RNaseH-like_sf"/>
</dbReference>
<dbReference type="EMBL" id="LNCD01000048">
    <property type="protein sequence ID" value="KWV55950.1"/>
    <property type="molecule type" value="Genomic_DNA"/>
</dbReference>
<gene>
    <name evidence="3" type="ORF">AS026_35895</name>
</gene>
<dbReference type="AlphaFoldDB" id="A0A109JVV9"/>
<proteinExistence type="predicted"/>
<keyword evidence="4" id="KW-1185">Reference proteome</keyword>
<dbReference type="RefSeq" id="WP_028744443.1">
    <property type="nucleotide sequence ID" value="NZ_LNCD01000048.1"/>
</dbReference>
<reference evidence="3 4" key="1">
    <citation type="submission" date="2015-11" db="EMBL/GenBank/DDBJ databases">
        <title>Draft Genome Sequence of the Strain BR 10423 (Rhizobium sp.) isolated from nodules of Mimosa pudica.</title>
        <authorList>
            <person name="Barauna A.C."/>
            <person name="Zilli J.E."/>
            <person name="Simoes-Araujo J.L."/>
            <person name="Reis V.M."/>
            <person name="James E.K."/>
            <person name="Reis F.B.Jr."/>
            <person name="Rouws L.F."/>
            <person name="Passos S.R."/>
            <person name="Gois S.R."/>
        </authorList>
    </citation>
    <scope>NUCLEOTIDE SEQUENCE [LARGE SCALE GENOMIC DNA]</scope>
    <source>
        <strain evidence="3 4">BR10423</strain>
    </source>
</reference>
<dbReference type="InterPro" id="IPR025246">
    <property type="entry name" value="IS30-like_HTH"/>
</dbReference>
<dbReference type="GO" id="GO:0005829">
    <property type="term" value="C:cytosol"/>
    <property type="evidence" value="ECO:0007669"/>
    <property type="project" value="TreeGrafter"/>
</dbReference>
<dbReference type="PROSITE" id="PS50994">
    <property type="entry name" value="INTEGRASE"/>
    <property type="match status" value="1"/>
</dbReference>
<dbReference type="Proteomes" id="UP000068164">
    <property type="component" value="Unassembled WGS sequence"/>
</dbReference>
<organism evidence="3 4">
    <name type="scientific">Rhizobium altiplani</name>
    <dbReference type="NCBI Taxonomy" id="1864509"/>
    <lineage>
        <taxon>Bacteria</taxon>
        <taxon>Pseudomonadati</taxon>
        <taxon>Pseudomonadota</taxon>
        <taxon>Alphaproteobacteria</taxon>
        <taxon>Hyphomicrobiales</taxon>
        <taxon>Rhizobiaceae</taxon>
        <taxon>Rhizobium/Agrobacterium group</taxon>
        <taxon>Rhizobium</taxon>
    </lineage>
</organism>